<dbReference type="GO" id="GO:0005886">
    <property type="term" value="C:plasma membrane"/>
    <property type="evidence" value="ECO:0007669"/>
    <property type="project" value="UniProtKB-SubCell"/>
</dbReference>
<comment type="subcellular location">
    <subcellularLocation>
        <location evidence="1">Cell membrane</location>
        <topology evidence="1">Multi-pass membrane protein</topology>
    </subcellularLocation>
</comment>
<feature type="transmembrane region" description="Helical" evidence="6">
    <location>
        <begin position="416"/>
        <end position="439"/>
    </location>
</feature>
<dbReference type="EMBL" id="VDMQ01000004">
    <property type="protein sequence ID" value="TNM55399.1"/>
    <property type="molecule type" value="Genomic_DNA"/>
</dbReference>
<feature type="transmembrane region" description="Helical" evidence="6">
    <location>
        <begin position="71"/>
        <end position="93"/>
    </location>
</feature>
<keyword evidence="3 6" id="KW-0812">Transmembrane</keyword>
<feature type="transmembrane region" description="Helical" evidence="6">
    <location>
        <begin position="258"/>
        <end position="283"/>
    </location>
</feature>
<feature type="transmembrane region" description="Helical" evidence="6">
    <location>
        <begin position="318"/>
        <end position="338"/>
    </location>
</feature>
<feature type="transmembrane region" description="Helical" evidence="6">
    <location>
        <begin position="138"/>
        <end position="159"/>
    </location>
</feature>
<dbReference type="GO" id="GO:0022857">
    <property type="term" value="F:transmembrane transporter activity"/>
    <property type="evidence" value="ECO:0007669"/>
    <property type="project" value="InterPro"/>
</dbReference>
<feature type="transmembrane region" description="Helical" evidence="6">
    <location>
        <begin position="113"/>
        <end position="129"/>
    </location>
</feature>
<accession>A0A5C4X4K9</accession>
<comment type="caution">
    <text evidence="7">The sequence shown here is derived from an EMBL/GenBank/DDBJ whole genome shotgun (WGS) entry which is preliminary data.</text>
</comment>
<feature type="transmembrane region" description="Helical" evidence="6">
    <location>
        <begin position="344"/>
        <end position="371"/>
    </location>
</feature>
<keyword evidence="4 6" id="KW-1133">Transmembrane helix</keyword>
<gene>
    <name evidence="7" type="ORF">FHQ09_09160</name>
</gene>
<evidence type="ECO:0000256" key="2">
    <source>
        <dbReference type="ARBA" id="ARBA00022475"/>
    </source>
</evidence>
<proteinExistence type="predicted"/>
<evidence type="ECO:0000256" key="6">
    <source>
        <dbReference type="SAM" id="Phobius"/>
    </source>
</evidence>
<evidence type="ECO:0000256" key="4">
    <source>
        <dbReference type="ARBA" id="ARBA00022989"/>
    </source>
</evidence>
<protein>
    <submittedName>
        <fullName evidence="7">APC family permease</fullName>
    </submittedName>
</protein>
<dbReference type="Gene3D" id="1.20.1740.10">
    <property type="entry name" value="Amino acid/polyamine transporter I"/>
    <property type="match status" value="1"/>
</dbReference>
<dbReference type="PIRSF" id="PIRSF006060">
    <property type="entry name" value="AA_transporter"/>
    <property type="match status" value="1"/>
</dbReference>
<name>A0A5C4X4K9_9MICO</name>
<feature type="transmembrane region" description="Helical" evidence="6">
    <location>
        <begin position="214"/>
        <end position="238"/>
    </location>
</feature>
<dbReference type="Proteomes" id="UP000314223">
    <property type="component" value="Unassembled WGS sequence"/>
</dbReference>
<dbReference type="Pfam" id="PF13520">
    <property type="entry name" value="AA_permease_2"/>
    <property type="match status" value="1"/>
</dbReference>
<keyword evidence="2" id="KW-1003">Cell membrane</keyword>
<reference evidence="7 8" key="1">
    <citation type="submission" date="2019-06" db="EMBL/GenBank/DDBJ databases">
        <authorList>
            <person name="Mardanova A.M."/>
            <person name="Pudova D.S."/>
            <person name="Shagimardanova E.I."/>
            <person name="Gogoleva N.E."/>
            <person name="Lutfullin M.T."/>
            <person name="Hadieva G.F."/>
            <person name="Sharipova M.R."/>
        </authorList>
    </citation>
    <scope>NUCLEOTIDE SEQUENCE [LARGE SCALE GENOMIC DNA]</scope>
    <source>
        <strain evidence="7 8">MG-1</strain>
    </source>
</reference>
<evidence type="ECO:0000313" key="7">
    <source>
        <dbReference type="EMBL" id="TNM55399.1"/>
    </source>
</evidence>
<dbReference type="PANTHER" id="PTHR42770">
    <property type="entry name" value="AMINO ACID TRANSPORTER-RELATED"/>
    <property type="match status" value="1"/>
</dbReference>
<feature type="transmembrane region" description="Helical" evidence="6">
    <location>
        <begin position="383"/>
        <end position="404"/>
    </location>
</feature>
<evidence type="ECO:0000313" key="8">
    <source>
        <dbReference type="Proteomes" id="UP000314223"/>
    </source>
</evidence>
<dbReference type="InterPro" id="IPR050367">
    <property type="entry name" value="APC_superfamily"/>
</dbReference>
<dbReference type="PANTHER" id="PTHR42770:SF16">
    <property type="entry name" value="AMINO ACID PERMEASE"/>
    <property type="match status" value="1"/>
</dbReference>
<organism evidence="7 8">
    <name type="scientific">Brevibacterium sediminis</name>
    <dbReference type="NCBI Taxonomy" id="1857024"/>
    <lineage>
        <taxon>Bacteria</taxon>
        <taxon>Bacillati</taxon>
        <taxon>Actinomycetota</taxon>
        <taxon>Actinomycetes</taxon>
        <taxon>Micrococcales</taxon>
        <taxon>Brevibacteriaceae</taxon>
        <taxon>Brevibacterium</taxon>
    </lineage>
</organism>
<evidence type="ECO:0000256" key="5">
    <source>
        <dbReference type="ARBA" id="ARBA00023136"/>
    </source>
</evidence>
<feature type="transmembrane region" description="Helical" evidence="6">
    <location>
        <begin position="179"/>
        <end position="202"/>
    </location>
</feature>
<sequence length="461" mass="50191">MSVLAFSSPIATVGGTMPVLLMFSGPSAPGIYLLVTAFLLVFAVGLVTMSKHMKNPGGFYSFVTAGFGKPAGLGAAFLALFGYLFIGFFAPSFFAVTVQNFVSNTLHGPEIPWYWYALILILLTTILAYRRIDLSAKVLTVIMILEVALIVTFDVYAFVSGTGSEHSFVFDMPWITDPSLGLALLFAVGNFFGFEATVVYREEVRNPNKTIPRATYLAVVGIGLFYALAAWAYVVYIGRSDVRDQATTNTVSLFNDSMVALTGKIVADVGVVLLITSVLACMLSVQNISARYAFALANDRALPRVFAYAHPKHKSPSVAALAVGVVWCGATFTFAILGTDPERLYAIASGSGTFAVLLVMLLASAAVLAYFRKNKSHFRESGWKTVVAPIITVLFLGFVTYMAIVNYPELIAGSNTLTIVFMTFTFALFFAGFIYAFVLRSKRPSIYQRLGRQNMERELES</sequence>
<evidence type="ECO:0000256" key="1">
    <source>
        <dbReference type="ARBA" id="ARBA00004651"/>
    </source>
</evidence>
<feature type="transmembrane region" description="Helical" evidence="6">
    <location>
        <begin position="31"/>
        <end position="50"/>
    </location>
</feature>
<dbReference type="InterPro" id="IPR002293">
    <property type="entry name" value="AA/rel_permease1"/>
</dbReference>
<keyword evidence="5 6" id="KW-0472">Membrane</keyword>
<evidence type="ECO:0000256" key="3">
    <source>
        <dbReference type="ARBA" id="ARBA00022692"/>
    </source>
</evidence>
<dbReference type="AlphaFoldDB" id="A0A5C4X4K9"/>